<evidence type="ECO:0000313" key="3">
    <source>
        <dbReference type="EMBL" id="KAG2189818.1"/>
    </source>
</evidence>
<organism evidence="3 4">
    <name type="scientific">Mucor plumbeus</name>
    <dbReference type="NCBI Taxonomy" id="97098"/>
    <lineage>
        <taxon>Eukaryota</taxon>
        <taxon>Fungi</taxon>
        <taxon>Fungi incertae sedis</taxon>
        <taxon>Mucoromycota</taxon>
        <taxon>Mucoromycotina</taxon>
        <taxon>Mucoromycetes</taxon>
        <taxon>Mucorales</taxon>
        <taxon>Mucorineae</taxon>
        <taxon>Mucoraceae</taxon>
        <taxon>Mucor</taxon>
    </lineage>
</organism>
<reference evidence="3" key="1">
    <citation type="submission" date="2020-12" db="EMBL/GenBank/DDBJ databases">
        <title>Metabolic potential, ecology and presence of endohyphal bacteria is reflected in genomic diversity of Mucoromycotina.</title>
        <authorList>
            <person name="Muszewska A."/>
            <person name="Okrasinska A."/>
            <person name="Steczkiewicz K."/>
            <person name="Drgas O."/>
            <person name="Orlowska M."/>
            <person name="Perlinska-Lenart U."/>
            <person name="Aleksandrzak-Piekarczyk T."/>
            <person name="Szatraj K."/>
            <person name="Zielenkiewicz U."/>
            <person name="Pilsyk S."/>
            <person name="Malc E."/>
            <person name="Mieczkowski P."/>
            <person name="Kruszewska J.S."/>
            <person name="Biernat P."/>
            <person name="Pawlowska J."/>
        </authorList>
    </citation>
    <scope>NUCLEOTIDE SEQUENCE</scope>
    <source>
        <strain evidence="3">CBS 226.32</strain>
    </source>
</reference>
<proteinExistence type="predicted"/>
<dbReference type="EMBL" id="JAEPRC010001170">
    <property type="protein sequence ID" value="KAG2189818.1"/>
    <property type="molecule type" value="Genomic_DNA"/>
</dbReference>
<evidence type="ECO:0000259" key="2">
    <source>
        <dbReference type="Pfam" id="PF05303"/>
    </source>
</evidence>
<dbReference type="OrthoDB" id="5804279at2759"/>
<name>A0A8H7URX5_9FUNG</name>
<comment type="caution">
    <text evidence="3">The sequence shown here is derived from an EMBL/GenBank/DDBJ whole genome shotgun (WGS) entry which is preliminary data.</text>
</comment>
<dbReference type="Gene3D" id="3.30.2280.10">
    <property type="entry name" value="Hypothetical protein (hspc210)"/>
    <property type="match status" value="1"/>
</dbReference>
<accession>A0A8H7URX5</accession>
<evidence type="ECO:0000313" key="4">
    <source>
        <dbReference type="Proteomes" id="UP000650833"/>
    </source>
</evidence>
<feature type="domain" description="GSKIP" evidence="2">
    <location>
        <begin position="34"/>
        <end position="116"/>
    </location>
</feature>
<protein>
    <recommendedName>
        <fullName evidence="2">GSKIP domain-containing protein</fullName>
    </recommendedName>
</protein>
<dbReference type="SUPFAM" id="SSF103107">
    <property type="entry name" value="Hypothetical protein c14orf129, hspc210"/>
    <property type="match status" value="1"/>
</dbReference>
<evidence type="ECO:0000256" key="1">
    <source>
        <dbReference type="SAM" id="MobiDB-lite"/>
    </source>
</evidence>
<dbReference type="Proteomes" id="UP000650833">
    <property type="component" value="Unassembled WGS sequence"/>
</dbReference>
<sequence length="198" mass="22100">MRLGSLSAELDAITREFDYGIVPGSATVFVKDEVNGIGRLDLTLLEGVMIVLEVTDQGYKVTSCSPLCNVDPALSTAHTVQAHLEAPFESMENLLMTISPMFRDRFQQELYNKLQSVQQQQQQTSQPNMIHMDQPLSLEQSTSLQPVFSNQPIHNHTQINTNNTTTTTSPNTNTNNNNNSSINANDLNTFDELNDWIN</sequence>
<feature type="compositionally biased region" description="Low complexity" evidence="1">
    <location>
        <begin position="155"/>
        <end position="186"/>
    </location>
</feature>
<dbReference type="AlphaFoldDB" id="A0A8H7URX5"/>
<dbReference type="InterPro" id="IPR007967">
    <property type="entry name" value="GSKIP_dom"/>
</dbReference>
<dbReference type="InterPro" id="IPR023231">
    <property type="entry name" value="GSKIP_dom_sf"/>
</dbReference>
<dbReference type="Pfam" id="PF05303">
    <property type="entry name" value="GSKIP_dom"/>
    <property type="match status" value="1"/>
</dbReference>
<keyword evidence="4" id="KW-1185">Reference proteome</keyword>
<feature type="region of interest" description="Disordered" evidence="1">
    <location>
        <begin position="153"/>
        <end position="186"/>
    </location>
</feature>
<gene>
    <name evidence="3" type="ORF">INT46_000307</name>
</gene>